<dbReference type="Proteomes" id="UP000177625">
    <property type="component" value="Unassembled WGS sequence"/>
</dbReference>
<proteinExistence type="predicted"/>
<keyword evidence="2" id="KW-1185">Reference proteome</keyword>
<dbReference type="EMBL" id="FJVC01000724">
    <property type="protein sequence ID" value="CZT53328.1"/>
    <property type="molecule type" value="Genomic_DNA"/>
</dbReference>
<accession>A0A1E1MW90</accession>
<organism evidence="1 2">
    <name type="scientific">Rhynchosporium secalis</name>
    <name type="common">Barley scald fungus</name>
    <dbReference type="NCBI Taxonomy" id="38038"/>
    <lineage>
        <taxon>Eukaryota</taxon>
        <taxon>Fungi</taxon>
        <taxon>Dikarya</taxon>
        <taxon>Ascomycota</taxon>
        <taxon>Pezizomycotina</taxon>
        <taxon>Leotiomycetes</taxon>
        <taxon>Helotiales</taxon>
        <taxon>Ploettnerulaceae</taxon>
        <taxon>Rhynchosporium</taxon>
    </lineage>
</organism>
<protein>
    <submittedName>
        <fullName evidence="1">Uncharacterized protein</fullName>
    </submittedName>
</protein>
<evidence type="ECO:0000313" key="1">
    <source>
        <dbReference type="EMBL" id="CZT53328.1"/>
    </source>
</evidence>
<gene>
    <name evidence="1" type="ORF">RSE6_14821</name>
</gene>
<evidence type="ECO:0000313" key="2">
    <source>
        <dbReference type="Proteomes" id="UP000177625"/>
    </source>
</evidence>
<sequence>MMQPLKIYSNTISCSKPFTKEILFTFHFAIFQSLRAENPELLAQSFTQGPIPTLKGCTTFEVEILSYWMLSKYSISRPFRSESKVSKNPTRFIEVLVPGIFPGRYQQVEDLVRKYWSLLLPLRVKKQCTADQEIRDYICIVFYFYWIDLDLSTVVDPGSDTKTSDERRVAAQELELLARQGLGYFLLMVVQNVRWSCESQSAVHVKEEGCASTIQSRSEKSEGI</sequence>
<reference evidence="2" key="1">
    <citation type="submission" date="2016-03" db="EMBL/GenBank/DDBJ databases">
        <authorList>
            <person name="Guldener U."/>
        </authorList>
    </citation>
    <scope>NUCLEOTIDE SEQUENCE [LARGE SCALE GENOMIC DNA]</scope>
</reference>
<dbReference type="AlphaFoldDB" id="A0A1E1MW90"/>
<name>A0A1E1MW90_RHYSE</name>